<evidence type="ECO:0000256" key="4">
    <source>
        <dbReference type="ARBA" id="ARBA00022679"/>
    </source>
</evidence>
<dbReference type="PRINTS" id="PR00344">
    <property type="entry name" value="BCTRLSENSOR"/>
</dbReference>
<dbReference type="SMART" id="SM00086">
    <property type="entry name" value="PAC"/>
    <property type="match status" value="3"/>
</dbReference>
<gene>
    <name evidence="9" type="ORF">SAMN04488010_0464</name>
</gene>
<dbReference type="PANTHER" id="PTHR43304">
    <property type="entry name" value="PHYTOCHROME-LIKE PROTEIN CPH1"/>
    <property type="match status" value="1"/>
</dbReference>
<dbReference type="InterPro" id="IPR035965">
    <property type="entry name" value="PAS-like_dom_sf"/>
</dbReference>
<evidence type="ECO:0000313" key="10">
    <source>
        <dbReference type="Proteomes" id="UP000199462"/>
    </source>
</evidence>
<dbReference type="PROSITE" id="PS50109">
    <property type="entry name" value="HIS_KIN"/>
    <property type="match status" value="1"/>
</dbReference>
<dbReference type="Pfam" id="PF08448">
    <property type="entry name" value="PAS_4"/>
    <property type="match status" value="1"/>
</dbReference>
<dbReference type="Gene3D" id="2.10.70.100">
    <property type="match status" value="2"/>
</dbReference>
<evidence type="ECO:0000256" key="5">
    <source>
        <dbReference type="ARBA" id="ARBA00022777"/>
    </source>
</evidence>
<dbReference type="EC" id="2.7.13.3" evidence="2"/>
<dbReference type="NCBIfam" id="TIGR00229">
    <property type="entry name" value="sensory_box"/>
    <property type="match status" value="1"/>
</dbReference>
<evidence type="ECO:0000259" key="7">
    <source>
        <dbReference type="PROSITE" id="PS50112"/>
    </source>
</evidence>
<evidence type="ECO:0000256" key="3">
    <source>
        <dbReference type="ARBA" id="ARBA00022553"/>
    </source>
</evidence>
<dbReference type="InterPro" id="IPR052162">
    <property type="entry name" value="Sensor_kinase/Photoreceptor"/>
</dbReference>
<evidence type="ECO:0000256" key="1">
    <source>
        <dbReference type="ARBA" id="ARBA00000085"/>
    </source>
</evidence>
<dbReference type="InterPro" id="IPR003594">
    <property type="entry name" value="HATPase_dom"/>
</dbReference>
<dbReference type="PROSITE" id="PS50113">
    <property type="entry name" value="PAC"/>
    <property type="match status" value="3"/>
</dbReference>
<organism evidence="9 10">
    <name type="scientific">Maribacter stanieri</name>
    <dbReference type="NCBI Taxonomy" id="440514"/>
    <lineage>
        <taxon>Bacteria</taxon>
        <taxon>Pseudomonadati</taxon>
        <taxon>Bacteroidota</taxon>
        <taxon>Flavobacteriia</taxon>
        <taxon>Flavobacteriales</taxon>
        <taxon>Flavobacteriaceae</taxon>
        <taxon>Maribacter</taxon>
    </lineage>
</organism>
<dbReference type="EMBL" id="FOYX01000001">
    <property type="protein sequence ID" value="SFR54839.1"/>
    <property type="molecule type" value="Genomic_DNA"/>
</dbReference>
<dbReference type="SMART" id="SM00387">
    <property type="entry name" value="HATPase_c"/>
    <property type="match status" value="1"/>
</dbReference>
<proteinExistence type="predicted"/>
<accession>A0A1I6HK29</accession>
<evidence type="ECO:0000256" key="2">
    <source>
        <dbReference type="ARBA" id="ARBA00012438"/>
    </source>
</evidence>
<feature type="domain" description="PAC" evidence="8">
    <location>
        <begin position="449"/>
        <end position="501"/>
    </location>
</feature>
<dbReference type="Pfam" id="PF13426">
    <property type="entry name" value="PAS_9"/>
    <property type="match status" value="1"/>
</dbReference>
<dbReference type="SMART" id="SM00091">
    <property type="entry name" value="PAS"/>
    <property type="match status" value="3"/>
</dbReference>
<evidence type="ECO:0000259" key="8">
    <source>
        <dbReference type="PROSITE" id="PS50113"/>
    </source>
</evidence>
<feature type="domain" description="PAS" evidence="7">
    <location>
        <begin position="375"/>
        <end position="430"/>
    </location>
</feature>
<dbReference type="Pfam" id="PF02518">
    <property type="entry name" value="HATPase_c"/>
    <property type="match status" value="1"/>
</dbReference>
<dbReference type="RefSeq" id="WP_091901158.1">
    <property type="nucleotide sequence ID" value="NZ_FOYX01000001.1"/>
</dbReference>
<keyword evidence="4" id="KW-0808">Transferase</keyword>
<dbReference type="Proteomes" id="UP000199462">
    <property type="component" value="Unassembled WGS sequence"/>
</dbReference>
<dbReference type="InterPro" id="IPR036890">
    <property type="entry name" value="HATPase_C_sf"/>
</dbReference>
<dbReference type="InterPro" id="IPR000700">
    <property type="entry name" value="PAS-assoc_C"/>
</dbReference>
<protein>
    <recommendedName>
        <fullName evidence="2">histidine kinase</fullName>
        <ecNumber evidence="2">2.7.13.3</ecNumber>
    </recommendedName>
</protein>
<dbReference type="InterPro" id="IPR004358">
    <property type="entry name" value="Sig_transdc_His_kin-like_C"/>
</dbReference>
<evidence type="ECO:0000313" key="9">
    <source>
        <dbReference type="EMBL" id="SFR54839.1"/>
    </source>
</evidence>
<sequence>MKTLAVDFLLKESPNAIAIVDTKLNFISYSNQWLRKFTLNDNDIIDKHLFDVTIETPDFFKTALENGVKGKEDINHGQKFVLPSGKIQWLKWKILPSTYDTNGFDGAIVFLDDITIDKKEIELLHKAEEVARIGCWELDLKTGLINWTKTTKDIHEVDENFTPNLEDGINFYKEGTHRDNITKLVGAAIADGKPFDTELIIVTAKGNEVWVCAKGEVELVNGHASRLVGTFQDIDERKKVQLAHKEITERLKITTKTAKIGTWEYDLLENELIWDQEMYKIFDVKEDQFSGAFEAWSSTIHPEDKEKALTATNDAINGIKDFDEEFRIKHKNGSVKHIKGLSKTIKDFNGKAIKMTGANWDITELRSAELKLAKSTETFAETFEHSSIGMALVSPELKWLKVNKSLSKSLGYSEEELLKMKTTDITYPDDLSSSEVFKSKVFSENNNNLQLQKRYFHKDGNVVHAIIGVTPVRDLNEKPSHAIVQFLDITNSIESQNKLEALVEVTKSQNESLTNFAHIVSHNLRSHSTNMTMLTKFLNEEKDENERLNLNRMITSATESLSETIDHLNDVVLVKTGALEKLQSISILNTINQITKSINGLLEEQSATIKIDVSKSHFVNAVPAYLESIFLNILTNALKYRSSERTPIIEIKSKVKGDFIQISFKDNGQGIDLEKHGDKIFGMYKTFHKHKDAKGIGLFITKNQIEAMSGTISIESIVDNGTTIFIELKHN</sequence>
<dbReference type="Gene3D" id="3.30.565.10">
    <property type="entry name" value="Histidine kinase-like ATPase, C-terminal domain"/>
    <property type="match status" value="1"/>
</dbReference>
<dbReference type="Pfam" id="PF08447">
    <property type="entry name" value="PAS_3"/>
    <property type="match status" value="1"/>
</dbReference>
<dbReference type="GO" id="GO:0004673">
    <property type="term" value="F:protein histidine kinase activity"/>
    <property type="evidence" value="ECO:0007669"/>
    <property type="project" value="UniProtKB-EC"/>
</dbReference>
<dbReference type="InterPro" id="IPR013656">
    <property type="entry name" value="PAS_4"/>
</dbReference>
<reference evidence="10" key="1">
    <citation type="submission" date="2016-10" db="EMBL/GenBank/DDBJ databases">
        <authorList>
            <person name="Varghese N."/>
            <person name="Submissions S."/>
        </authorList>
    </citation>
    <scope>NUCLEOTIDE SEQUENCE [LARGE SCALE GENOMIC DNA]</scope>
    <source>
        <strain evidence="10">DSM 19891</strain>
    </source>
</reference>
<comment type="catalytic activity">
    <reaction evidence="1">
        <text>ATP + protein L-histidine = ADP + protein N-phospho-L-histidine.</text>
        <dbReference type="EC" id="2.7.13.3"/>
    </reaction>
</comment>
<feature type="domain" description="PAC" evidence="8">
    <location>
        <begin position="195"/>
        <end position="246"/>
    </location>
</feature>
<name>A0A1I6HK29_9FLAO</name>
<dbReference type="PANTHER" id="PTHR43304:SF1">
    <property type="entry name" value="PAC DOMAIN-CONTAINING PROTEIN"/>
    <property type="match status" value="1"/>
</dbReference>
<dbReference type="STRING" id="440514.SAMN04488010_0464"/>
<dbReference type="AlphaFoldDB" id="A0A1I6HK29"/>
<dbReference type="InterPro" id="IPR000014">
    <property type="entry name" value="PAS"/>
</dbReference>
<keyword evidence="10" id="KW-1185">Reference proteome</keyword>
<dbReference type="PROSITE" id="PS50112">
    <property type="entry name" value="PAS"/>
    <property type="match status" value="1"/>
</dbReference>
<feature type="domain" description="Histidine kinase" evidence="6">
    <location>
        <begin position="519"/>
        <end position="731"/>
    </location>
</feature>
<dbReference type="Gene3D" id="3.30.450.20">
    <property type="entry name" value="PAS domain"/>
    <property type="match status" value="4"/>
</dbReference>
<dbReference type="InterPro" id="IPR013655">
    <property type="entry name" value="PAS_fold_3"/>
</dbReference>
<evidence type="ECO:0000259" key="6">
    <source>
        <dbReference type="PROSITE" id="PS50109"/>
    </source>
</evidence>
<keyword evidence="5" id="KW-0418">Kinase</keyword>
<keyword evidence="3" id="KW-0597">Phosphoprotein</keyword>
<dbReference type="SUPFAM" id="SSF55874">
    <property type="entry name" value="ATPase domain of HSP90 chaperone/DNA topoisomerase II/histidine kinase"/>
    <property type="match status" value="1"/>
</dbReference>
<dbReference type="InterPro" id="IPR001610">
    <property type="entry name" value="PAC"/>
</dbReference>
<dbReference type="CDD" id="cd00130">
    <property type="entry name" value="PAS"/>
    <property type="match status" value="3"/>
</dbReference>
<dbReference type="SUPFAM" id="SSF55785">
    <property type="entry name" value="PYP-like sensor domain (PAS domain)"/>
    <property type="match status" value="4"/>
</dbReference>
<dbReference type="InterPro" id="IPR005467">
    <property type="entry name" value="His_kinase_dom"/>
</dbReference>
<feature type="domain" description="PAC" evidence="8">
    <location>
        <begin position="322"/>
        <end position="374"/>
    </location>
</feature>